<organism evidence="2">
    <name type="scientific">Amphimedon queenslandica</name>
    <name type="common">Sponge</name>
    <dbReference type="NCBI Taxonomy" id="400682"/>
    <lineage>
        <taxon>Eukaryota</taxon>
        <taxon>Metazoa</taxon>
        <taxon>Porifera</taxon>
        <taxon>Demospongiae</taxon>
        <taxon>Heteroscleromorpha</taxon>
        <taxon>Haplosclerida</taxon>
        <taxon>Niphatidae</taxon>
        <taxon>Amphimedon</taxon>
    </lineage>
</organism>
<dbReference type="InParanoid" id="A0A1X7VDG1"/>
<proteinExistence type="predicted"/>
<reference evidence="2" key="1">
    <citation type="submission" date="2017-05" db="UniProtKB">
        <authorList>
            <consortium name="EnsemblMetazoa"/>
        </authorList>
    </citation>
    <scope>IDENTIFICATION</scope>
</reference>
<feature type="region of interest" description="Disordered" evidence="1">
    <location>
        <begin position="104"/>
        <end position="198"/>
    </location>
</feature>
<feature type="compositionally biased region" description="Basic and acidic residues" evidence="1">
    <location>
        <begin position="158"/>
        <end position="168"/>
    </location>
</feature>
<feature type="compositionally biased region" description="Basic and acidic residues" evidence="1">
    <location>
        <begin position="62"/>
        <end position="81"/>
    </location>
</feature>
<feature type="compositionally biased region" description="Basic and acidic residues" evidence="1">
    <location>
        <begin position="182"/>
        <end position="195"/>
    </location>
</feature>
<dbReference type="AlphaFoldDB" id="A0A1X7VDG1"/>
<dbReference type="EnsemblMetazoa" id="Aqu2.1.37784_001">
    <property type="protein sequence ID" value="Aqu2.1.37784_001"/>
    <property type="gene ID" value="Aqu2.1.37784"/>
</dbReference>
<evidence type="ECO:0000313" key="2">
    <source>
        <dbReference type="EnsemblMetazoa" id="Aqu2.1.37784_001"/>
    </source>
</evidence>
<feature type="region of interest" description="Disordered" evidence="1">
    <location>
        <begin position="58"/>
        <end position="81"/>
    </location>
</feature>
<sequence>MNEHNSFISKPLETTVTHVNVPALVLNIPSLIVNVSATSALPSQEKDAIGSFQIAEVSEVPSPKKSDDVQDDAKPCKKESEEKLALEINSSPQNSSFVIPIAKEHVETTNDSKEVQAQEKVHDSKEVHIDDSEDEDSKVPEYNKSNDHIICEPTLPDACEKLNMRSDSNEQMDASDSEDEDSKAPEYNKSNDHIICEPTLPDTCEKLNMRSDSFEQMDASGTTSHPYERINMSLLDAPSHPYETIKRDDSYEDMNVSSFQYERVDFST</sequence>
<feature type="compositionally biased region" description="Basic and acidic residues" evidence="1">
    <location>
        <begin position="104"/>
        <end position="130"/>
    </location>
</feature>
<protein>
    <submittedName>
        <fullName evidence="2">Uncharacterized protein</fullName>
    </submittedName>
</protein>
<name>A0A1X7VDG1_AMPQE</name>
<accession>A0A1X7VDG1</accession>
<feature type="compositionally biased region" description="Basic and acidic residues" evidence="1">
    <location>
        <begin position="137"/>
        <end position="150"/>
    </location>
</feature>
<evidence type="ECO:0000256" key="1">
    <source>
        <dbReference type="SAM" id="MobiDB-lite"/>
    </source>
</evidence>